<dbReference type="Proteomes" id="UP000266723">
    <property type="component" value="Unassembled WGS sequence"/>
</dbReference>
<evidence type="ECO:0000313" key="2">
    <source>
        <dbReference type="EMBL" id="KAF3578726.1"/>
    </source>
</evidence>
<evidence type="ECO:0000313" key="3">
    <source>
        <dbReference type="Proteomes" id="UP000266723"/>
    </source>
</evidence>
<sequence length="349" mass="39136">MLAAKSADTYQEPIKHTSYDKKDKKTMVYSITKNQQTDSAAIAPDRPWNVWDENTTDVNTLHNDPLMVELAFGNCEVTSPHRHQQLELGRFVATFFELLSDDSRFFRKAFRKEKSISKKYLSKKVSTFSSSEILMLTLLQPFSTPKESVGVKNGYDEVNIQISAKYEYVFPQQIMLGQENVATPVTDRSEYDDRSTDEPSSVITQLPHMHAVRSLRSYQAQAKARSLRSNRASVPLDRYIATKLDPKLGRFVATELEPKLGLYVATKRPFSSVATIQVPLIDCTLVPLNCPMILVGHKICSAYILASLSTDTNVVSSIDSPSSPRQLPLARQTGHSSVKRTSLLPQDAD</sequence>
<organism evidence="2 3">
    <name type="scientific">Brassica cretica</name>
    <name type="common">Mustard</name>
    <dbReference type="NCBI Taxonomy" id="69181"/>
    <lineage>
        <taxon>Eukaryota</taxon>
        <taxon>Viridiplantae</taxon>
        <taxon>Streptophyta</taxon>
        <taxon>Embryophyta</taxon>
        <taxon>Tracheophyta</taxon>
        <taxon>Spermatophyta</taxon>
        <taxon>Magnoliopsida</taxon>
        <taxon>eudicotyledons</taxon>
        <taxon>Gunneridae</taxon>
        <taxon>Pentapetalae</taxon>
        <taxon>rosids</taxon>
        <taxon>malvids</taxon>
        <taxon>Brassicales</taxon>
        <taxon>Brassicaceae</taxon>
        <taxon>Brassiceae</taxon>
        <taxon>Brassica</taxon>
    </lineage>
</organism>
<protein>
    <submittedName>
        <fullName evidence="2">Uncharacterized protein</fullName>
    </submittedName>
</protein>
<feature type="compositionally biased region" description="Polar residues" evidence="1">
    <location>
        <begin position="333"/>
        <end position="349"/>
    </location>
</feature>
<comment type="caution">
    <text evidence="2">The sequence shown here is derived from an EMBL/GenBank/DDBJ whole genome shotgun (WGS) entry which is preliminary data.</text>
</comment>
<proteinExistence type="predicted"/>
<evidence type="ECO:0000256" key="1">
    <source>
        <dbReference type="SAM" id="MobiDB-lite"/>
    </source>
</evidence>
<accession>A0ABQ7DNY8</accession>
<feature type="region of interest" description="Disordered" evidence="1">
    <location>
        <begin position="317"/>
        <end position="349"/>
    </location>
</feature>
<keyword evidence="3" id="KW-1185">Reference proteome</keyword>
<name>A0ABQ7DNY8_BRACR</name>
<reference evidence="2 3" key="1">
    <citation type="journal article" date="2020" name="BMC Genomics">
        <title>Intraspecific diversification of the crop wild relative Brassica cretica Lam. using demographic model selection.</title>
        <authorList>
            <person name="Kioukis A."/>
            <person name="Michalopoulou V.A."/>
            <person name="Briers L."/>
            <person name="Pirintsos S."/>
            <person name="Studholme D.J."/>
            <person name="Pavlidis P."/>
            <person name="Sarris P.F."/>
        </authorList>
    </citation>
    <scope>NUCLEOTIDE SEQUENCE [LARGE SCALE GENOMIC DNA]</scope>
    <source>
        <strain evidence="3">cv. PFS-1207/04</strain>
    </source>
</reference>
<gene>
    <name evidence="2" type="ORF">DY000_02031531</name>
</gene>
<dbReference type="EMBL" id="QGKV02000649">
    <property type="protein sequence ID" value="KAF3578726.1"/>
    <property type="molecule type" value="Genomic_DNA"/>
</dbReference>